<keyword evidence="1" id="KW-0819">tRNA processing</keyword>
<dbReference type="InterPro" id="IPR012387">
    <property type="entry name" value="Trl1_fun"/>
</dbReference>
<dbReference type="Proteomes" id="UP000268321">
    <property type="component" value="Unassembled WGS sequence"/>
</dbReference>
<dbReference type="EMBL" id="ML004466">
    <property type="protein sequence ID" value="RKP30104.1"/>
    <property type="molecule type" value="Genomic_DNA"/>
</dbReference>
<sequence>MVALDEKEDFDNLITDLERLLRTLRSSDEIVQSSVRGQRRVTHKRYKVTTTNGPVHIDNWKFPEFDFARKYDSMPCHARGLFTSSNAIVARGYDKFFNIDEFQMVKLETLERECEGQFIVSTKENGCIMFFAGLPDSTLLVCSKNLTGDLESDRLGKLKHYEQGIVDIIKQLQKIGKTTHDLAKELYTQGLTAVAELCDDSYEEHIIPYPPTITGLYLHGLNYNKKSFETRDMASVSDFADAWGFRKVSYTSFETYQSLISYMSAAAALGKHEGREIEGFVIRCKRAGKDFFFKYKFEQPYFLYRQFREATLKLFSTERKRNIREVLSTYSKFKRITLAYLEFAQDYFAKYPEAQEEFHKNIGIIKLRQKFLTLLGYSDDQGMELLAMENNELLSTKLELLLQSTRTVYCVSTIAYPGCGKTTTCMTLSSLFPDWSHVQNDNYPNAKVFYGDIVEHLVNGQLVFVDRMNYRLKYRQELFNSISLYRENAIPDVEIKHIGINFMRSQDQDTALELSKGRILKRGDNHQSVKAESSKQAALALLRDCARNFERPQLKSDDILPISVEGSELKGYDSGFDFLINVDVNSDELSLQNAKIIYQELGRRYPDLRKGEISENQLQGAYQAARDYEPAFVKNVSRQSTKAVYYGIRVDRESIVGHLNEILHESKTWQLFKQNSRIQELFHVTLAHAQSSKKSADNLEVWNMLGRHFAVSQMRKSASSMELKPVEVYADLTLEKIVVVENILIAIKVSSNKFYKSDHGRFAEILNGLRSTNEHLHITIGTRDPAIRPLESNTYLCEIFKNGEPAWGEYKGPDFTATIYDLQFSLDMQQCFIYFQ</sequence>
<dbReference type="EC" id="6.5.1.3" evidence="1"/>
<dbReference type="Pfam" id="PF08302">
    <property type="entry name" value="tRNA_lig_CPD"/>
    <property type="match status" value="1"/>
</dbReference>
<dbReference type="GO" id="GO:0051730">
    <property type="term" value="F:GTP-dependent polyribonucleotide 5'-hydroxyl-kinase activity"/>
    <property type="evidence" value="ECO:0007669"/>
    <property type="project" value="InterPro"/>
</dbReference>
<dbReference type="InterPro" id="IPR019039">
    <property type="entry name" value="T4-Rnl1-like_N"/>
</dbReference>
<keyword evidence="1" id="KW-0436">Ligase</keyword>
<proteinExistence type="inferred from homology"/>
<keyword evidence="7" id="KW-1185">Reference proteome</keyword>
<reference evidence="7" key="1">
    <citation type="journal article" date="2018" name="Nat. Microbiol.">
        <title>Leveraging single-cell genomics to expand the fungal tree of life.</title>
        <authorList>
            <person name="Ahrendt S.R."/>
            <person name="Quandt C.A."/>
            <person name="Ciobanu D."/>
            <person name="Clum A."/>
            <person name="Salamov A."/>
            <person name="Andreopoulos B."/>
            <person name="Cheng J.F."/>
            <person name="Woyke T."/>
            <person name="Pelin A."/>
            <person name="Henrissat B."/>
            <person name="Reynolds N.K."/>
            <person name="Benny G.L."/>
            <person name="Smith M.E."/>
            <person name="James T.Y."/>
            <person name="Grigoriev I.V."/>
        </authorList>
    </citation>
    <scope>NUCLEOTIDE SEQUENCE [LARGE SCALE GENOMIC DNA]</scope>
    <source>
        <strain evidence="7">Baker2002</strain>
    </source>
</reference>
<dbReference type="GO" id="GO:0005524">
    <property type="term" value="F:ATP binding"/>
    <property type="evidence" value="ECO:0007669"/>
    <property type="project" value="UniProtKB-UniRule"/>
</dbReference>
<evidence type="ECO:0000259" key="4">
    <source>
        <dbReference type="Pfam" id="PF08303"/>
    </source>
</evidence>
<gene>
    <name evidence="6" type="ORF">METBISCDRAFT_17114</name>
</gene>
<feature type="active site" description="N6-AMP-lysine intermediate" evidence="2">
    <location>
        <position position="123"/>
    </location>
</feature>
<evidence type="ECO:0000256" key="2">
    <source>
        <dbReference type="PIRSR" id="PIRSR019634-50"/>
    </source>
</evidence>
<evidence type="ECO:0000259" key="5">
    <source>
        <dbReference type="Pfam" id="PF09511"/>
    </source>
</evidence>
<dbReference type="GO" id="GO:0005634">
    <property type="term" value="C:nucleus"/>
    <property type="evidence" value="ECO:0007669"/>
    <property type="project" value="TreeGrafter"/>
</dbReference>
<feature type="domain" description="tRNA ligase kinase" evidence="4">
    <location>
        <begin position="413"/>
        <end position="551"/>
    </location>
</feature>
<evidence type="ECO:0000256" key="1">
    <source>
        <dbReference type="PIRNR" id="PIRNR019634"/>
    </source>
</evidence>
<evidence type="ECO:0000313" key="7">
    <source>
        <dbReference type="Proteomes" id="UP000268321"/>
    </source>
</evidence>
<accession>A0A4P9ZB92</accession>
<dbReference type="GO" id="GO:0006388">
    <property type="term" value="P:tRNA splicing, via endonucleolytic cleavage and ligation"/>
    <property type="evidence" value="ECO:0007669"/>
    <property type="project" value="UniProtKB-UniRule"/>
</dbReference>
<dbReference type="InterPro" id="IPR015965">
    <property type="entry name" value="tRNA_lig_PDEase"/>
</dbReference>
<dbReference type="PANTHER" id="PTHR32004">
    <property type="entry name" value="TRNA LIGASE"/>
    <property type="match status" value="1"/>
</dbReference>
<dbReference type="PANTHER" id="PTHR32004:SF1">
    <property type="entry name" value="TRNA LIGASE"/>
    <property type="match status" value="1"/>
</dbReference>
<comment type="catalytic activity">
    <reaction evidence="1">
        <text>ATP + (ribonucleotide)n-3'-hydroxyl + 5'-phospho-(ribonucleotide)m = (ribonucleotide)n+m + AMP + diphosphate.</text>
        <dbReference type="EC" id="6.5.1.3"/>
    </reaction>
</comment>
<evidence type="ECO:0000313" key="6">
    <source>
        <dbReference type="EMBL" id="RKP30104.1"/>
    </source>
</evidence>
<dbReference type="Pfam" id="PF08303">
    <property type="entry name" value="tRNA_lig_kinase"/>
    <property type="match status" value="1"/>
</dbReference>
<feature type="domain" description="tRNA ligase phosphodiesterase" evidence="3">
    <location>
        <begin position="590"/>
        <end position="804"/>
    </location>
</feature>
<dbReference type="OrthoDB" id="276239at2759"/>
<comment type="similarity">
    <text evidence="1">Belongs to the TRL1 family.</text>
</comment>
<dbReference type="PIRSF" id="PIRSF019634">
    <property type="entry name" value="tRNA_lig_yeast"/>
    <property type="match status" value="1"/>
</dbReference>
<organism evidence="6 7">
    <name type="scientific">Metschnikowia bicuspidata</name>
    <dbReference type="NCBI Taxonomy" id="27322"/>
    <lineage>
        <taxon>Eukaryota</taxon>
        <taxon>Fungi</taxon>
        <taxon>Dikarya</taxon>
        <taxon>Ascomycota</taxon>
        <taxon>Saccharomycotina</taxon>
        <taxon>Pichiomycetes</taxon>
        <taxon>Metschnikowiaceae</taxon>
        <taxon>Metschnikowia</taxon>
    </lineage>
</organism>
<dbReference type="AlphaFoldDB" id="A0A4P9ZB92"/>
<name>A0A4P9ZB92_9ASCO</name>
<dbReference type="GO" id="GO:0008081">
    <property type="term" value="F:phosphoric diester hydrolase activity"/>
    <property type="evidence" value="ECO:0007669"/>
    <property type="project" value="InterPro"/>
</dbReference>
<dbReference type="Pfam" id="PF09511">
    <property type="entry name" value="RNA_lig_T4_1"/>
    <property type="match status" value="1"/>
</dbReference>
<dbReference type="GO" id="GO:0003972">
    <property type="term" value="F:RNA ligase (ATP) activity"/>
    <property type="evidence" value="ECO:0007669"/>
    <property type="project" value="UniProtKB-UniRule"/>
</dbReference>
<dbReference type="InterPro" id="IPR015966">
    <property type="entry name" value="tRNA_lig_kin_fungi"/>
</dbReference>
<feature type="domain" description="T4 RNA ligase 1-like N-terminal" evidence="5">
    <location>
        <begin position="78"/>
        <end position="302"/>
    </location>
</feature>
<evidence type="ECO:0000259" key="3">
    <source>
        <dbReference type="Pfam" id="PF08302"/>
    </source>
</evidence>
<protein>
    <recommendedName>
        <fullName evidence="1">tRNA ligase</fullName>
        <ecNumber evidence="1">6.5.1.3</ecNumber>
    </recommendedName>
</protein>
<dbReference type="InterPro" id="IPR027417">
    <property type="entry name" value="P-loop_NTPase"/>
</dbReference>
<dbReference type="Gene3D" id="3.40.50.300">
    <property type="entry name" value="P-loop containing nucleotide triphosphate hydrolases"/>
    <property type="match status" value="1"/>
</dbReference>